<dbReference type="AlphaFoldDB" id="A0AAN9LBE4"/>
<accession>A0AAN9LBE4</accession>
<keyword evidence="2" id="KW-1185">Reference proteome</keyword>
<gene>
    <name evidence="1" type="ORF">VNO80_29411</name>
</gene>
<evidence type="ECO:0000313" key="1">
    <source>
        <dbReference type="EMBL" id="KAK7332656.1"/>
    </source>
</evidence>
<proteinExistence type="predicted"/>
<sequence>MEKRKMGLRIPFTTEIIDDFRALFARRALSLISFLNLTSTNPLPATVTAIVSDDVVVDRLQQPFCSDAETVSYDEYPFFRDNFSKVNIDCEV</sequence>
<evidence type="ECO:0000313" key="2">
    <source>
        <dbReference type="Proteomes" id="UP001374584"/>
    </source>
</evidence>
<dbReference type="Proteomes" id="UP001374584">
    <property type="component" value="Unassembled WGS sequence"/>
</dbReference>
<comment type="caution">
    <text evidence="1">The sequence shown here is derived from an EMBL/GenBank/DDBJ whole genome shotgun (WGS) entry which is preliminary data.</text>
</comment>
<dbReference type="EMBL" id="JAYMYR010000011">
    <property type="protein sequence ID" value="KAK7332656.1"/>
    <property type="molecule type" value="Genomic_DNA"/>
</dbReference>
<protein>
    <submittedName>
        <fullName evidence="1">Uncharacterized protein</fullName>
    </submittedName>
</protein>
<organism evidence="1 2">
    <name type="scientific">Phaseolus coccineus</name>
    <name type="common">Scarlet runner bean</name>
    <name type="synonym">Phaseolus multiflorus</name>
    <dbReference type="NCBI Taxonomy" id="3886"/>
    <lineage>
        <taxon>Eukaryota</taxon>
        <taxon>Viridiplantae</taxon>
        <taxon>Streptophyta</taxon>
        <taxon>Embryophyta</taxon>
        <taxon>Tracheophyta</taxon>
        <taxon>Spermatophyta</taxon>
        <taxon>Magnoliopsida</taxon>
        <taxon>eudicotyledons</taxon>
        <taxon>Gunneridae</taxon>
        <taxon>Pentapetalae</taxon>
        <taxon>rosids</taxon>
        <taxon>fabids</taxon>
        <taxon>Fabales</taxon>
        <taxon>Fabaceae</taxon>
        <taxon>Papilionoideae</taxon>
        <taxon>50 kb inversion clade</taxon>
        <taxon>NPAAA clade</taxon>
        <taxon>indigoferoid/millettioid clade</taxon>
        <taxon>Phaseoleae</taxon>
        <taxon>Phaseolus</taxon>
    </lineage>
</organism>
<name>A0AAN9LBE4_PHACN</name>
<reference evidence="1 2" key="1">
    <citation type="submission" date="2024-01" db="EMBL/GenBank/DDBJ databases">
        <title>The genomes of 5 underutilized Papilionoideae crops provide insights into root nodulation and disease resistanc.</title>
        <authorList>
            <person name="Jiang F."/>
        </authorList>
    </citation>
    <scope>NUCLEOTIDE SEQUENCE [LARGE SCALE GENOMIC DNA]</scope>
    <source>
        <strain evidence="1">JINMINGXINNONG_FW02</strain>
        <tissue evidence="1">Leaves</tissue>
    </source>
</reference>